<dbReference type="RefSeq" id="XP_024372869.1">
    <property type="nucleotide sequence ID" value="XM_024517101.2"/>
</dbReference>
<accession>A0A2K1KPH3</accession>
<dbReference type="RefSeq" id="XP_073389304.1">
    <property type="nucleotide sequence ID" value="XM_073533203.1"/>
</dbReference>
<dbReference type="PaxDb" id="3218-PP1S430_16V6.1"/>
<dbReference type="AlphaFoldDB" id="A0A2K1KPH3"/>
<proteinExistence type="predicted"/>
<dbReference type="RefSeq" id="XP_024372871.1">
    <property type="nucleotide sequence ID" value="XM_024517103.2"/>
</dbReference>
<dbReference type="KEGG" id="ppp:112281010"/>
<dbReference type="RefSeq" id="XP_024372867.1">
    <property type="nucleotide sequence ID" value="XM_024517099.2"/>
</dbReference>
<reference evidence="1 3" key="1">
    <citation type="journal article" date="2008" name="Science">
        <title>The Physcomitrella genome reveals evolutionary insights into the conquest of land by plants.</title>
        <authorList>
            <person name="Rensing S."/>
            <person name="Lang D."/>
            <person name="Zimmer A."/>
            <person name="Terry A."/>
            <person name="Salamov A."/>
            <person name="Shapiro H."/>
            <person name="Nishiyama T."/>
            <person name="Perroud P.-F."/>
            <person name="Lindquist E."/>
            <person name="Kamisugi Y."/>
            <person name="Tanahashi T."/>
            <person name="Sakakibara K."/>
            <person name="Fujita T."/>
            <person name="Oishi K."/>
            <person name="Shin-I T."/>
            <person name="Kuroki Y."/>
            <person name="Toyoda A."/>
            <person name="Suzuki Y."/>
            <person name="Hashimoto A."/>
            <person name="Yamaguchi K."/>
            <person name="Sugano A."/>
            <person name="Kohara Y."/>
            <person name="Fujiyama A."/>
            <person name="Anterola A."/>
            <person name="Aoki S."/>
            <person name="Ashton N."/>
            <person name="Barbazuk W.B."/>
            <person name="Barker E."/>
            <person name="Bennetzen J."/>
            <person name="Bezanilla M."/>
            <person name="Blankenship R."/>
            <person name="Cho S.H."/>
            <person name="Dutcher S."/>
            <person name="Estelle M."/>
            <person name="Fawcett J.A."/>
            <person name="Gundlach H."/>
            <person name="Hanada K."/>
            <person name="Heyl A."/>
            <person name="Hicks K.A."/>
            <person name="Hugh J."/>
            <person name="Lohr M."/>
            <person name="Mayer K."/>
            <person name="Melkozernov A."/>
            <person name="Murata T."/>
            <person name="Nelson D."/>
            <person name="Pils B."/>
            <person name="Prigge M."/>
            <person name="Reiss B."/>
            <person name="Renner T."/>
            <person name="Rombauts S."/>
            <person name="Rushton P."/>
            <person name="Sanderfoot A."/>
            <person name="Schween G."/>
            <person name="Shiu S.-H."/>
            <person name="Stueber K."/>
            <person name="Theodoulou F.L."/>
            <person name="Tu H."/>
            <person name="Van de Peer Y."/>
            <person name="Verrier P.J."/>
            <person name="Waters E."/>
            <person name="Wood A."/>
            <person name="Yang L."/>
            <person name="Cove D."/>
            <person name="Cuming A."/>
            <person name="Hasebe M."/>
            <person name="Lucas S."/>
            <person name="Mishler D.B."/>
            <person name="Reski R."/>
            <person name="Grigoriev I."/>
            <person name="Quatrano R.S."/>
            <person name="Boore J.L."/>
        </authorList>
    </citation>
    <scope>NUCLEOTIDE SEQUENCE [LARGE SCALE GENOMIC DNA]</scope>
    <source>
        <strain evidence="2 3">cv. Gransden 2004</strain>
    </source>
</reference>
<keyword evidence="3" id="KW-1185">Reference proteome</keyword>
<dbReference type="GeneID" id="112281010"/>
<dbReference type="RefSeq" id="XP_073389303.1">
    <property type="nucleotide sequence ID" value="XM_073533202.1"/>
</dbReference>
<evidence type="ECO:0000313" key="1">
    <source>
        <dbReference type="EMBL" id="PNR55683.1"/>
    </source>
</evidence>
<dbReference type="RefSeq" id="XP_073389305.1">
    <property type="nucleotide sequence ID" value="XM_073533204.1"/>
</dbReference>
<reference evidence="1 3" key="2">
    <citation type="journal article" date="2018" name="Plant J.">
        <title>The Physcomitrella patens chromosome-scale assembly reveals moss genome structure and evolution.</title>
        <authorList>
            <person name="Lang D."/>
            <person name="Ullrich K.K."/>
            <person name="Murat F."/>
            <person name="Fuchs J."/>
            <person name="Jenkins J."/>
            <person name="Haas F.B."/>
            <person name="Piednoel M."/>
            <person name="Gundlach H."/>
            <person name="Van Bel M."/>
            <person name="Meyberg R."/>
            <person name="Vives C."/>
            <person name="Morata J."/>
            <person name="Symeonidi A."/>
            <person name="Hiss M."/>
            <person name="Muchero W."/>
            <person name="Kamisugi Y."/>
            <person name="Saleh O."/>
            <person name="Blanc G."/>
            <person name="Decker E.L."/>
            <person name="van Gessel N."/>
            <person name="Grimwood J."/>
            <person name="Hayes R.D."/>
            <person name="Graham S.W."/>
            <person name="Gunter L.E."/>
            <person name="McDaniel S.F."/>
            <person name="Hoernstein S.N.W."/>
            <person name="Larsson A."/>
            <person name="Li F.W."/>
            <person name="Perroud P.F."/>
            <person name="Phillips J."/>
            <person name="Ranjan P."/>
            <person name="Rokshar D.S."/>
            <person name="Rothfels C.J."/>
            <person name="Schneider L."/>
            <person name="Shu S."/>
            <person name="Stevenson D.W."/>
            <person name="Thummler F."/>
            <person name="Tillich M."/>
            <person name="Villarreal Aguilar J.C."/>
            <person name="Widiez T."/>
            <person name="Wong G.K."/>
            <person name="Wymore A."/>
            <person name="Zhang Y."/>
            <person name="Zimmer A.D."/>
            <person name="Quatrano R.S."/>
            <person name="Mayer K.F.X."/>
            <person name="Goodstein D."/>
            <person name="Casacuberta J.M."/>
            <person name="Vandepoele K."/>
            <person name="Reski R."/>
            <person name="Cuming A.C."/>
            <person name="Tuskan G.A."/>
            <person name="Maumus F."/>
            <person name="Salse J."/>
            <person name="Schmutz J."/>
            <person name="Rensing S.A."/>
        </authorList>
    </citation>
    <scope>NUCLEOTIDE SEQUENCE [LARGE SCALE GENOMIC DNA]</scope>
    <source>
        <strain evidence="2 3">cv. Gransden 2004</strain>
    </source>
</reference>
<organism evidence="1">
    <name type="scientific">Physcomitrium patens</name>
    <name type="common">Spreading-leaved earth moss</name>
    <name type="synonym">Physcomitrella patens</name>
    <dbReference type="NCBI Taxonomy" id="3218"/>
    <lineage>
        <taxon>Eukaryota</taxon>
        <taxon>Viridiplantae</taxon>
        <taxon>Streptophyta</taxon>
        <taxon>Embryophyta</taxon>
        <taxon>Bryophyta</taxon>
        <taxon>Bryophytina</taxon>
        <taxon>Bryopsida</taxon>
        <taxon>Funariidae</taxon>
        <taxon>Funariales</taxon>
        <taxon>Funariaceae</taxon>
        <taxon>Physcomitrium</taxon>
    </lineage>
</organism>
<dbReference type="RefSeq" id="XP_073389302.1">
    <property type="nucleotide sequence ID" value="XM_073533201.1"/>
</dbReference>
<dbReference type="RefSeq" id="XP_024372866.1">
    <property type="nucleotide sequence ID" value="XM_024517098.2"/>
</dbReference>
<dbReference type="RefSeq" id="XP_024372865.1">
    <property type="nucleotide sequence ID" value="XM_024517097.2"/>
</dbReference>
<dbReference type="RefSeq" id="XP_024372870.1">
    <property type="nucleotide sequence ID" value="XM_024517102.2"/>
</dbReference>
<dbReference type="EnsemblPlants" id="Pp3c4_21870V3.2">
    <property type="protein sequence ID" value="PAC:32920797.CDS.1"/>
    <property type="gene ID" value="Pp3c4_21870"/>
</dbReference>
<dbReference type="OMA" id="CKRIFPA"/>
<evidence type="ECO:0000313" key="2">
    <source>
        <dbReference type="EnsemblPlants" id="PAC:32920796.CDS.1"/>
    </source>
</evidence>
<dbReference type="EnsemblPlants" id="Pp3c4_21870V3.1">
    <property type="protein sequence ID" value="PAC:32920796.CDS.1"/>
    <property type="gene ID" value="Pp3c4_21870"/>
</dbReference>
<dbReference type="RefSeq" id="XP_073389301.1">
    <property type="nucleotide sequence ID" value="XM_073533200.1"/>
</dbReference>
<dbReference type="Pfam" id="PF14009">
    <property type="entry name" value="PADRE"/>
    <property type="match status" value="1"/>
</dbReference>
<dbReference type="OrthoDB" id="1856818at2759"/>
<dbReference type="InterPro" id="IPR025322">
    <property type="entry name" value="PADRE_dom"/>
</dbReference>
<gene>
    <name evidence="2" type="primary">LOC112281010</name>
    <name evidence="1" type="ORF">PHYPA_006580</name>
</gene>
<dbReference type="Proteomes" id="UP000006727">
    <property type="component" value="Chromosome 4"/>
</dbReference>
<evidence type="ECO:0000313" key="3">
    <source>
        <dbReference type="Proteomes" id="UP000006727"/>
    </source>
</evidence>
<dbReference type="EMBL" id="ABEU02000004">
    <property type="protein sequence ID" value="PNR55683.1"/>
    <property type="molecule type" value="Genomic_DNA"/>
</dbReference>
<sequence>MKGQGILFCNCICSWQPVRVVHGDGHVRSLNRPITVGEFLKRHPHHFVCKPTADGPLYHSGMLPLDMELEEGNIYLLLPLPRLLPHLASTFPDPLPCPCFSNREAMYLSSNPAHMHEGNHAELKTLSEEHSIGRNWSIVKSHGQFLVIATKVRNLRHRVAISKPIRSLIRMSQRILPERLLLRSSFHKLKNEHSKSSSSSSVVGKSVQYCTRNRWRPGLECISEVGSVTGLLRD</sequence>
<dbReference type="RefSeq" id="XP_024372855.1">
    <property type="nucleotide sequence ID" value="XM_024517087.2"/>
</dbReference>
<dbReference type="RefSeq" id="XP_073389300.1">
    <property type="nucleotide sequence ID" value="XM_073533199.1"/>
</dbReference>
<dbReference type="PANTHER" id="PTHR33052">
    <property type="entry name" value="DUF4228 DOMAIN PROTEIN-RELATED"/>
    <property type="match status" value="1"/>
</dbReference>
<reference evidence="2" key="3">
    <citation type="submission" date="2020-12" db="UniProtKB">
        <authorList>
            <consortium name="EnsemblPlants"/>
        </authorList>
    </citation>
    <scope>IDENTIFICATION</scope>
</reference>
<name>A0A2K1KPH3_PHYPA</name>
<dbReference type="Gramene" id="Pp3c4_21870V3.1">
    <property type="protein sequence ID" value="PAC:32920796.CDS.1"/>
    <property type="gene ID" value="Pp3c4_21870"/>
</dbReference>
<protein>
    <submittedName>
        <fullName evidence="1 2">Uncharacterized protein</fullName>
    </submittedName>
</protein>
<dbReference type="Gramene" id="Pp3c4_21870V3.2">
    <property type="protein sequence ID" value="PAC:32920797.CDS.1"/>
    <property type="gene ID" value="Pp3c4_21870"/>
</dbReference>